<reference evidence="2" key="2">
    <citation type="submission" date="2020-10" db="UniProtKB">
        <authorList>
            <consortium name="WormBaseParasite"/>
        </authorList>
    </citation>
    <scope>IDENTIFICATION</scope>
</reference>
<dbReference type="AlphaFoldDB" id="A0A7E4ZRN9"/>
<organism evidence="1 2">
    <name type="scientific">Panagrellus redivivus</name>
    <name type="common">Microworm</name>
    <dbReference type="NCBI Taxonomy" id="6233"/>
    <lineage>
        <taxon>Eukaryota</taxon>
        <taxon>Metazoa</taxon>
        <taxon>Ecdysozoa</taxon>
        <taxon>Nematoda</taxon>
        <taxon>Chromadorea</taxon>
        <taxon>Rhabditida</taxon>
        <taxon>Tylenchina</taxon>
        <taxon>Panagrolaimomorpha</taxon>
        <taxon>Panagrolaimoidea</taxon>
        <taxon>Panagrolaimidae</taxon>
        <taxon>Panagrellus</taxon>
    </lineage>
</organism>
<name>A0A7E4ZRN9_PANRE</name>
<sequence>MHVTVAIKEIKKDTEKHENKTVYMLFLVYDASKPESPQPSGTMGRPFVGMTVPMNRGMATAGTAWISFPRVEKRWGEGQFRRSPQGMPVLHSK</sequence>
<protein>
    <submittedName>
        <fullName evidence="2">Uncharacterized protein</fullName>
    </submittedName>
</protein>
<accession>A0A7E4ZRN9</accession>
<keyword evidence="1" id="KW-1185">Reference proteome</keyword>
<dbReference type="Proteomes" id="UP000492821">
    <property type="component" value="Unassembled WGS sequence"/>
</dbReference>
<reference evidence="1" key="1">
    <citation type="journal article" date="2013" name="Genetics">
        <title>The draft genome and transcriptome of Panagrellus redivivus are shaped by the harsh demands of a free-living lifestyle.</title>
        <authorList>
            <person name="Srinivasan J."/>
            <person name="Dillman A.R."/>
            <person name="Macchietto M.G."/>
            <person name="Heikkinen L."/>
            <person name="Lakso M."/>
            <person name="Fracchia K.M."/>
            <person name="Antoshechkin I."/>
            <person name="Mortazavi A."/>
            <person name="Wong G."/>
            <person name="Sternberg P.W."/>
        </authorList>
    </citation>
    <scope>NUCLEOTIDE SEQUENCE [LARGE SCALE GENOMIC DNA]</scope>
    <source>
        <strain evidence="1">MT8872</strain>
    </source>
</reference>
<evidence type="ECO:0000313" key="2">
    <source>
        <dbReference type="WBParaSite" id="Pan_g1309.t1"/>
    </source>
</evidence>
<proteinExistence type="predicted"/>
<dbReference type="WBParaSite" id="Pan_g1309.t1">
    <property type="protein sequence ID" value="Pan_g1309.t1"/>
    <property type="gene ID" value="Pan_g1309"/>
</dbReference>
<evidence type="ECO:0000313" key="1">
    <source>
        <dbReference type="Proteomes" id="UP000492821"/>
    </source>
</evidence>